<feature type="domain" description="YdbS-like PH" evidence="3">
    <location>
        <begin position="89"/>
        <end position="167"/>
    </location>
</feature>
<dbReference type="PIRSF" id="PIRSF026631">
    <property type="entry name" value="UCP026631"/>
    <property type="match status" value="1"/>
</dbReference>
<protein>
    <submittedName>
        <fullName evidence="4">PH domain-containing protein</fullName>
    </submittedName>
</protein>
<name>A0A7Y6DYP6_9CELL</name>
<dbReference type="InterPro" id="IPR005182">
    <property type="entry name" value="YdbS-like_PH"/>
</dbReference>
<gene>
    <name evidence="4" type="ORF">HP550_16470</name>
</gene>
<evidence type="ECO:0000256" key="2">
    <source>
        <dbReference type="SAM" id="Phobius"/>
    </source>
</evidence>
<evidence type="ECO:0000313" key="4">
    <source>
        <dbReference type="EMBL" id="NUU18848.1"/>
    </source>
</evidence>
<keyword evidence="2" id="KW-0472">Membrane</keyword>
<evidence type="ECO:0000256" key="1">
    <source>
        <dbReference type="SAM" id="MobiDB-lite"/>
    </source>
</evidence>
<feature type="domain" description="YdbS-like PH" evidence="3">
    <location>
        <begin position="401"/>
        <end position="477"/>
    </location>
</feature>
<dbReference type="AlphaFoldDB" id="A0A7Y6DYP6"/>
<feature type="domain" description="YdbS-like PH" evidence="3">
    <location>
        <begin position="277"/>
        <end position="343"/>
    </location>
</feature>
<feature type="transmembrane region" description="Helical" evidence="2">
    <location>
        <begin position="228"/>
        <end position="247"/>
    </location>
</feature>
<keyword evidence="2" id="KW-0812">Transmembrane</keyword>
<organism evidence="4 5">
    <name type="scientific">Cellulomonas humilata</name>
    <dbReference type="NCBI Taxonomy" id="144055"/>
    <lineage>
        <taxon>Bacteria</taxon>
        <taxon>Bacillati</taxon>
        <taxon>Actinomycetota</taxon>
        <taxon>Actinomycetes</taxon>
        <taxon>Micrococcales</taxon>
        <taxon>Cellulomonadaceae</taxon>
        <taxon>Cellulomonas</taxon>
    </lineage>
</organism>
<keyword evidence="2" id="KW-1133">Transmembrane helix</keyword>
<dbReference type="InterPro" id="IPR014529">
    <property type="entry name" value="UCP026631"/>
</dbReference>
<keyword evidence="5" id="KW-1185">Reference proteome</keyword>
<accession>A0A7Y6DYP6</accession>
<feature type="transmembrane region" description="Helical" evidence="2">
    <location>
        <begin position="253"/>
        <end position="270"/>
    </location>
</feature>
<evidence type="ECO:0000259" key="3">
    <source>
        <dbReference type="Pfam" id="PF03703"/>
    </source>
</evidence>
<proteinExistence type="predicted"/>
<sequence>MPDALGTPRAPDVEVESDEYVTGWRRMHPVTPALKGWKVLVAVLAIGWFQVGENLRQAIDLMQGKAFLALLGGILLIGLIGFGYSAVAWRVTRFAVTDEAVHLRTGILFRQQRQARLDRLQAVDVVQPLLARLVGLAELKLEVAGGSGSAVSLAFLRESEAEALRAELLALAAGLQRPGTVVPAAVATPEGTTGTPGTPTAPVAFEVAPERQVYELPMGRLVKSTLRSGTVPTLLLIVAAAIVVSIASRDISAAFVLVAPLFGAVTFVWSRINQGANFRAAISPDGIRLRHGLTESRAQTVPPGRVQAIRLRQGPLWRGPDWWRVEINVAGYGQSDQQQRDTVLHPVATREEAMTALWMVLPDLGVDDPAALVEAALTGKDTDGGFTTAPRRARWVDPVGWRRHGVRVTDRALVTRTGRIWRSVDVVPHERTQSLGLAQGPLQRRLGLASFVLHSTPGPVAPRVQHLDAGVAAALLDEQAERARTARASATPEQWMRAVGAPTPADPDPEPTTAPPEPAPDREAPAVPPRTGADA</sequence>
<dbReference type="Pfam" id="PF03703">
    <property type="entry name" value="bPH_2"/>
    <property type="match status" value="3"/>
</dbReference>
<dbReference type="PANTHER" id="PTHR34473:SF2">
    <property type="entry name" value="UPF0699 TRANSMEMBRANE PROTEIN YDBT"/>
    <property type="match status" value="1"/>
</dbReference>
<comment type="caution">
    <text evidence="4">The sequence shown here is derived from an EMBL/GenBank/DDBJ whole genome shotgun (WGS) entry which is preliminary data.</text>
</comment>
<dbReference type="EMBL" id="JABMCI010000069">
    <property type="protein sequence ID" value="NUU18848.1"/>
    <property type="molecule type" value="Genomic_DNA"/>
</dbReference>
<reference evidence="4 5" key="1">
    <citation type="submission" date="2020-05" db="EMBL/GenBank/DDBJ databases">
        <title>Genome Sequencing of Type Strains.</title>
        <authorList>
            <person name="Lemaire J.F."/>
            <person name="Inderbitzin P."/>
            <person name="Gregorio O.A."/>
            <person name="Collins S.B."/>
            <person name="Wespe N."/>
            <person name="Knight-Connoni V."/>
        </authorList>
    </citation>
    <scope>NUCLEOTIDE SEQUENCE [LARGE SCALE GENOMIC DNA]</scope>
    <source>
        <strain evidence="4 5">ATCC 25174</strain>
    </source>
</reference>
<feature type="transmembrane region" description="Helical" evidence="2">
    <location>
        <begin position="34"/>
        <end position="51"/>
    </location>
</feature>
<feature type="transmembrane region" description="Helical" evidence="2">
    <location>
        <begin position="66"/>
        <end position="87"/>
    </location>
</feature>
<dbReference type="Proteomes" id="UP000565724">
    <property type="component" value="Unassembled WGS sequence"/>
</dbReference>
<feature type="region of interest" description="Disordered" evidence="1">
    <location>
        <begin position="483"/>
        <end position="535"/>
    </location>
</feature>
<dbReference type="PANTHER" id="PTHR34473">
    <property type="entry name" value="UPF0699 TRANSMEMBRANE PROTEIN YDBS"/>
    <property type="match status" value="1"/>
</dbReference>
<feature type="compositionally biased region" description="Pro residues" evidence="1">
    <location>
        <begin position="504"/>
        <end position="518"/>
    </location>
</feature>
<evidence type="ECO:0000313" key="5">
    <source>
        <dbReference type="Proteomes" id="UP000565724"/>
    </source>
</evidence>